<dbReference type="InterPro" id="IPR024768">
    <property type="entry name" value="Marf1"/>
</dbReference>
<feature type="domain" description="HTH OST-type" evidence="3">
    <location>
        <begin position="259"/>
        <end position="312"/>
    </location>
</feature>
<dbReference type="Pfam" id="PF12872">
    <property type="entry name" value="OST-HTH"/>
    <property type="match status" value="1"/>
</dbReference>
<accession>A0AAP0G2R7</accession>
<dbReference type="PANTHER" id="PTHR14379:SF6">
    <property type="entry name" value="EMB|CAB71880.1"/>
    <property type="match status" value="1"/>
</dbReference>
<feature type="region of interest" description="Disordered" evidence="1">
    <location>
        <begin position="227"/>
        <end position="251"/>
    </location>
</feature>
<dbReference type="Pfam" id="PF01936">
    <property type="entry name" value="NYN"/>
    <property type="match status" value="1"/>
</dbReference>
<evidence type="ECO:0000256" key="1">
    <source>
        <dbReference type="SAM" id="MobiDB-lite"/>
    </source>
</evidence>
<sequence length="323" mass="35487">MKFILPRSLVVKLSNYSFSSFNPPFLRPHPPHPAAGDEGRSFSSSLSNKHKNVKIKVWWDIENCGIPKGVSPHLVGNRVISALRSSGINGPVTIKAFGDVAPLSPATQEALTSTGISLTHVPHSGKNSADKSIIADICHWVSQNPPPAHIFLISGDGDFAKLMHRLRMDNYNILISCTVTASGDLLRAASVMWPWIELVKGESVVPRHFNDPPDGLDGSWYGHYEGRLDDPSEHVDNPTPLQPEESKEPISEPKIRRIPKAVVKGILQVLDSYPKGISPSVLRTELKRNNITMDKDFYGHKYFSQFLEALNLLKAVPRAAGGG</sequence>
<dbReference type="InterPro" id="IPR025605">
    <property type="entry name" value="OST-HTH/LOTUS_dom"/>
</dbReference>
<evidence type="ECO:0000259" key="2">
    <source>
        <dbReference type="Pfam" id="PF01936"/>
    </source>
</evidence>
<evidence type="ECO:0000313" key="4">
    <source>
        <dbReference type="EMBL" id="KAK8934742.1"/>
    </source>
</evidence>
<dbReference type="Gene3D" id="3.40.50.1010">
    <property type="entry name" value="5'-nuclease"/>
    <property type="match status" value="1"/>
</dbReference>
<dbReference type="AlphaFoldDB" id="A0AAP0G2R7"/>
<gene>
    <name evidence="4" type="ORF">KSP39_PZI014597</name>
</gene>
<comment type="caution">
    <text evidence="4">The sequence shown here is derived from an EMBL/GenBank/DDBJ whole genome shotgun (WGS) entry which is preliminary data.</text>
</comment>
<feature type="domain" description="NYN" evidence="2">
    <location>
        <begin position="54"/>
        <end position="190"/>
    </location>
</feature>
<dbReference type="CDD" id="cd10910">
    <property type="entry name" value="PIN_limkain_b1_N_like"/>
    <property type="match status" value="1"/>
</dbReference>
<dbReference type="EMBL" id="JBBWWQ010000012">
    <property type="protein sequence ID" value="KAK8934742.1"/>
    <property type="molecule type" value="Genomic_DNA"/>
</dbReference>
<keyword evidence="5" id="KW-1185">Reference proteome</keyword>
<evidence type="ECO:0000259" key="3">
    <source>
        <dbReference type="Pfam" id="PF12872"/>
    </source>
</evidence>
<dbReference type="GO" id="GO:0005777">
    <property type="term" value="C:peroxisome"/>
    <property type="evidence" value="ECO:0007669"/>
    <property type="project" value="InterPro"/>
</dbReference>
<dbReference type="PANTHER" id="PTHR14379">
    <property type="entry name" value="LIMKAIN B LKAP"/>
    <property type="match status" value="1"/>
</dbReference>
<name>A0AAP0G2R7_9ASPA</name>
<protein>
    <recommendedName>
        <fullName evidence="6">HTH OST-type domain-containing protein</fullName>
    </recommendedName>
</protein>
<proteinExistence type="predicted"/>
<evidence type="ECO:0000313" key="5">
    <source>
        <dbReference type="Proteomes" id="UP001418222"/>
    </source>
</evidence>
<reference evidence="4 5" key="1">
    <citation type="journal article" date="2022" name="Nat. Plants">
        <title>Genomes of leafy and leafless Platanthera orchids illuminate the evolution of mycoheterotrophy.</title>
        <authorList>
            <person name="Li M.H."/>
            <person name="Liu K.W."/>
            <person name="Li Z."/>
            <person name="Lu H.C."/>
            <person name="Ye Q.L."/>
            <person name="Zhang D."/>
            <person name="Wang J.Y."/>
            <person name="Li Y.F."/>
            <person name="Zhong Z.M."/>
            <person name="Liu X."/>
            <person name="Yu X."/>
            <person name="Liu D.K."/>
            <person name="Tu X.D."/>
            <person name="Liu B."/>
            <person name="Hao Y."/>
            <person name="Liao X.Y."/>
            <person name="Jiang Y.T."/>
            <person name="Sun W.H."/>
            <person name="Chen J."/>
            <person name="Chen Y.Q."/>
            <person name="Ai Y."/>
            <person name="Zhai J.W."/>
            <person name="Wu S.S."/>
            <person name="Zhou Z."/>
            <person name="Hsiao Y.Y."/>
            <person name="Wu W.L."/>
            <person name="Chen Y.Y."/>
            <person name="Lin Y.F."/>
            <person name="Hsu J.L."/>
            <person name="Li C.Y."/>
            <person name="Wang Z.W."/>
            <person name="Zhao X."/>
            <person name="Zhong W.Y."/>
            <person name="Ma X.K."/>
            <person name="Ma L."/>
            <person name="Huang J."/>
            <person name="Chen G.Z."/>
            <person name="Huang M.Z."/>
            <person name="Huang L."/>
            <person name="Peng D.H."/>
            <person name="Luo Y.B."/>
            <person name="Zou S.Q."/>
            <person name="Chen S.P."/>
            <person name="Lan S."/>
            <person name="Tsai W.C."/>
            <person name="Van de Peer Y."/>
            <person name="Liu Z.J."/>
        </authorList>
    </citation>
    <scope>NUCLEOTIDE SEQUENCE [LARGE SCALE GENOMIC DNA]</scope>
    <source>
        <strain evidence="4">Lor287</strain>
    </source>
</reference>
<dbReference type="Proteomes" id="UP001418222">
    <property type="component" value="Unassembled WGS sequence"/>
</dbReference>
<dbReference type="GO" id="GO:0010468">
    <property type="term" value="P:regulation of gene expression"/>
    <property type="evidence" value="ECO:0007669"/>
    <property type="project" value="InterPro"/>
</dbReference>
<dbReference type="GO" id="GO:0004540">
    <property type="term" value="F:RNA nuclease activity"/>
    <property type="evidence" value="ECO:0007669"/>
    <property type="project" value="InterPro"/>
</dbReference>
<dbReference type="InterPro" id="IPR021139">
    <property type="entry name" value="NYN"/>
</dbReference>
<organism evidence="4 5">
    <name type="scientific">Platanthera zijinensis</name>
    <dbReference type="NCBI Taxonomy" id="2320716"/>
    <lineage>
        <taxon>Eukaryota</taxon>
        <taxon>Viridiplantae</taxon>
        <taxon>Streptophyta</taxon>
        <taxon>Embryophyta</taxon>
        <taxon>Tracheophyta</taxon>
        <taxon>Spermatophyta</taxon>
        <taxon>Magnoliopsida</taxon>
        <taxon>Liliopsida</taxon>
        <taxon>Asparagales</taxon>
        <taxon>Orchidaceae</taxon>
        <taxon>Orchidoideae</taxon>
        <taxon>Orchideae</taxon>
        <taxon>Orchidinae</taxon>
        <taxon>Platanthera</taxon>
    </lineage>
</organism>
<feature type="compositionally biased region" description="Basic and acidic residues" evidence="1">
    <location>
        <begin position="227"/>
        <end position="236"/>
    </location>
</feature>
<evidence type="ECO:0008006" key="6">
    <source>
        <dbReference type="Google" id="ProtNLM"/>
    </source>
</evidence>